<evidence type="ECO:0000313" key="3">
    <source>
        <dbReference type="Proteomes" id="UP000820818"/>
    </source>
</evidence>
<sequence>MRVVWEKAGVPLKPDRMCVEQLLCLFKHWEIVKKLEKKNRTMENGTSKSKIHKFEEELNQLCDISAKDAYEKLSQSRHPNRKEDYSFLEIREEADDENREQLSEVSEDELEDSVMFTPSNQKRRRTAETVSLEIPSQRLSVVVASAADRSGLSIRQQFLIQSTIVTSNGGSLDEMSMSVSCVFRQRRAPREKTVAALKEKWLSTKPKFCVPHWDSKLITLISGRKEERVAVLVSGSVEG</sequence>
<keyword evidence="3" id="KW-1185">Reference proteome</keyword>
<dbReference type="Proteomes" id="UP000820818">
    <property type="component" value="Linkage Group LG6"/>
</dbReference>
<dbReference type="EMBL" id="WJBH02000006">
    <property type="protein sequence ID" value="KAI9557170.1"/>
    <property type="molecule type" value="Genomic_DNA"/>
</dbReference>
<comment type="caution">
    <text evidence="2">The sequence shown here is derived from an EMBL/GenBank/DDBJ whole genome shotgun (WGS) entry which is preliminary data.</text>
</comment>
<organism evidence="2 3">
    <name type="scientific">Daphnia sinensis</name>
    <dbReference type="NCBI Taxonomy" id="1820382"/>
    <lineage>
        <taxon>Eukaryota</taxon>
        <taxon>Metazoa</taxon>
        <taxon>Ecdysozoa</taxon>
        <taxon>Arthropoda</taxon>
        <taxon>Crustacea</taxon>
        <taxon>Branchiopoda</taxon>
        <taxon>Diplostraca</taxon>
        <taxon>Cladocera</taxon>
        <taxon>Anomopoda</taxon>
        <taxon>Daphniidae</taxon>
        <taxon>Daphnia</taxon>
        <taxon>Daphnia similis group</taxon>
    </lineage>
</organism>
<accession>A0AAD5L6P8</accession>
<evidence type="ECO:0000256" key="1">
    <source>
        <dbReference type="SAM" id="MobiDB-lite"/>
    </source>
</evidence>
<reference evidence="2 3" key="1">
    <citation type="submission" date="2022-05" db="EMBL/GenBank/DDBJ databases">
        <title>A multi-omics perspective on studying reproductive biology in Daphnia sinensis.</title>
        <authorList>
            <person name="Jia J."/>
        </authorList>
    </citation>
    <scope>NUCLEOTIDE SEQUENCE [LARGE SCALE GENOMIC DNA]</scope>
    <source>
        <strain evidence="2 3">WSL</strain>
    </source>
</reference>
<proteinExistence type="predicted"/>
<gene>
    <name evidence="2" type="ORF">GHT06_016977</name>
</gene>
<name>A0AAD5L6P8_9CRUS</name>
<evidence type="ECO:0000313" key="2">
    <source>
        <dbReference type="EMBL" id="KAI9557170.1"/>
    </source>
</evidence>
<protein>
    <submittedName>
        <fullName evidence="2">Uncharacterized protein</fullName>
    </submittedName>
</protein>
<dbReference type="AlphaFoldDB" id="A0AAD5L6P8"/>
<feature type="region of interest" description="Disordered" evidence="1">
    <location>
        <begin position="94"/>
        <end position="114"/>
    </location>
</feature>